<dbReference type="Gene3D" id="2.20.200.10">
    <property type="entry name" value="Outer membrane efflux proteins (OEP)"/>
    <property type="match status" value="1"/>
</dbReference>
<dbReference type="GO" id="GO:0015562">
    <property type="term" value="F:efflux transmembrane transporter activity"/>
    <property type="evidence" value="ECO:0007669"/>
    <property type="project" value="InterPro"/>
</dbReference>
<dbReference type="Gene3D" id="1.20.1600.10">
    <property type="entry name" value="Outer membrane efflux proteins (OEP)"/>
    <property type="match status" value="1"/>
</dbReference>
<proteinExistence type="inferred from homology"/>
<dbReference type="GO" id="GO:0005886">
    <property type="term" value="C:plasma membrane"/>
    <property type="evidence" value="ECO:0007669"/>
    <property type="project" value="UniProtKB-SubCell"/>
</dbReference>
<keyword evidence="2" id="KW-0812">Transmembrane</keyword>
<evidence type="ECO:0000313" key="4">
    <source>
        <dbReference type="Proteomes" id="UP000555448"/>
    </source>
</evidence>
<keyword evidence="4" id="KW-1185">Reference proteome</keyword>
<keyword evidence="2" id="KW-0732">Signal</keyword>
<dbReference type="PANTHER" id="PTHR30203">
    <property type="entry name" value="OUTER MEMBRANE CATION EFFLUX PROTEIN"/>
    <property type="match status" value="1"/>
</dbReference>
<sequence length="459" mass="48833">MRRAFASLSLALLAAACAGPRVQTAEVEPVTPPADWRTRIAAEAPIEARWWRGFGDPQLAAVVERALERNPDIAIAIGRVREARAAELNARSALLPTVEASGGVSQARSVNAFGLPTEATGAQPQFQAAWEIDAFGRLADGRAAARAQWIASQAARDAVRLSIASTAASGYLTLLALDARLTVTRETLEARTDSLRLIRRRVEEGYSPKLELEQAEADYQAAAKLVPAAREAITRQENALRLLTGDLPGPVDRGASLSTLVTAPIPEGLPSQLLARRPDVAQAEQTLVAADRSLSAARKRFLPTVRLTGAAGAAISSLLDDPVTIWSIGGSVLAPLFQGGRLRAGVEGAAAQRDQAAESYRRTALTAFREVDDALAGVISADAQLRIGTAQRAALAESYRLARNRYRAGYSPFLEELDAQRGLLAAELALVQTRADALTARVTLYRALGGGWSGEALER</sequence>
<comment type="subcellular location">
    <subcellularLocation>
        <location evidence="2">Cell membrane</location>
        <topology evidence="2">Lipid-anchor</topology>
    </subcellularLocation>
</comment>
<protein>
    <submittedName>
        <fullName evidence="3">NodT family efflux transporter outer membrane factor (OMF) lipoprotein</fullName>
    </submittedName>
</protein>
<evidence type="ECO:0000256" key="2">
    <source>
        <dbReference type="RuleBase" id="RU362097"/>
    </source>
</evidence>
<organism evidence="3 4">
    <name type="scientific">Novosphingobium chloroacetimidivorans</name>
    <dbReference type="NCBI Taxonomy" id="1428314"/>
    <lineage>
        <taxon>Bacteria</taxon>
        <taxon>Pseudomonadati</taxon>
        <taxon>Pseudomonadota</taxon>
        <taxon>Alphaproteobacteria</taxon>
        <taxon>Sphingomonadales</taxon>
        <taxon>Sphingomonadaceae</taxon>
        <taxon>Novosphingobium</taxon>
    </lineage>
</organism>
<dbReference type="Proteomes" id="UP000555448">
    <property type="component" value="Unassembled WGS sequence"/>
</dbReference>
<evidence type="ECO:0000256" key="1">
    <source>
        <dbReference type="ARBA" id="ARBA00007613"/>
    </source>
</evidence>
<comment type="caution">
    <text evidence="3">The sequence shown here is derived from an EMBL/GenBank/DDBJ whole genome shotgun (WGS) entry which is preliminary data.</text>
</comment>
<keyword evidence="2" id="KW-1134">Transmembrane beta strand</keyword>
<dbReference type="NCBIfam" id="TIGR01845">
    <property type="entry name" value="outer_NodT"/>
    <property type="match status" value="1"/>
</dbReference>
<dbReference type="Pfam" id="PF02321">
    <property type="entry name" value="OEP"/>
    <property type="match status" value="2"/>
</dbReference>
<comment type="similarity">
    <text evidence="1 2">Belongs to the outer membrane factor (OMF) (TC 1.B.17) family.</text>
</comment>
<keyword evidence="2" id="KW-0564">Palmitate</keyword>
<dbReference type="SUPFAM" id="SSF56954">
    <property type="entry name" value="Outer membrane efflux proteins (OEP)"/>
    <property type="match status" value="1"/>
</dbReference>
<keyword evidence="2 3" id="KW-0449">Lipoprotein</keyword>
<dbReference type="EMBL" id="JACHLR010000021">
    <property type="protein sequence ID" value="MBB4860415.1"/>
    <property type="molecule type" value="Genomic_DNA"/>
</dbReference>
<evidence type="ECO:0000313" key="3">
    <source>
        <dbReference type="EMBL" id="MBB4860415.1"/>
    </source>
</evidence>
<dbReference type="PROSITE" id="PS51257">
    <property type="entry name" value="PROKAR_LIPOPROTEIN"/>
    <property type="match status" value="1"/>
</dbReference>
<dbReference type="RefSeq" id="WP_184249130.1">
    <property type="nucleotide sequence ID" value="NZ_JACHLR010000021.1"/>
</dbReference>
<feature type="chain" id="PRO_5031603199" evidence="2">
    <location>
        <begin position="26"/>
        <end position="459"/>
    </location>
</feature>
<accession>A0A7W7KDC2</accession>
<feature type="signal peptide" evidence="2">
    <location>
        <begin position="1"/>
        <end position="25"/>
    </location>
</feature>
<dbReference type="PANTHER" id="PTHR30203:SF33">
    <property type="entry name" value="BLR4455 PROTEIN"/>
    <property type="match status" value="1"/>
</dbReference>
<name>A0A7W7KDC2_9SPHN</name>
<keyword evidence="2" id="KW-0472">Membrane</keyword>
<reference evidence="3 4" key="1">
    <citation type="submission" date="2020-08" db="EMBL/GenBank/DDBJ databases">
        <title>Functional genomics of gut bacteria from endangered species of beetles.</title>
        <authorList>
            <person name="Carlos-Shanley C."/>
        </authorList>
    </citation>
    <scope>NUCLEOTIDE SEQUENCE [LARGE SCALE GENOMIC DNA]</scope>
    <source>
        <strain evidence="3 4">S00245</strain>
    </source>
</reference>
<dbReference type="InterPro" id="IPR003423">
    <property type="entry name" value="OMP_efflux"/>
</dbReference>
<dbReference type="AlphaFoldDB" id="A0A7W7KDC2"/>
<gene>
    <name evidence="3" type="ORF">HNO88_003758</name>
</gene>
<dbReference type="InterPro" id="IPR010131">
    <property type="entry name" value="MdtP/NodT-like"/>
</dbReference>